<keyword evidence="2" id="KW-1185">Reference proteome</keyword>
<dbReference type="STRING" id="411467.BACCAP_02631"/>
<organism evidence="1 2">
    <name type="scientific">Pseudoflavonifractor capillosus ATCC 29799</name>
    <dbReference type="NCBI Taxonomy" id="411467"/>
    <lineage>
        <taxon>Bacteria</taxon>
        <taxon>Bacillati</taxon>
        <taxon>Bacillota</taxon>
        <taxon>Clostridia</taxon>
        <taxon>Eubacteriales</taxon>
        <taxon>Oscillospiraceae</taxon>
        <taxon>Pseudoflavonifractor</taxon>
    </lineage>
</organism>
<proteinExistence type="predicted"/>
<protein>
    <submittedName>
        <fullName evidence="1">Uncharacterized protein</fullName>
    </submittedName>
</protein>
<evidence type="ECO:0000313" key="2">
    <source>
        <dbReference type="Proteomes" id="UP000003639"/>
    </source>
</evidence>
<dbReference type="AlphaFoldDB" id="A6NWN8"/>
<dbReference type="EMBL" id="AAXG02000016">
    <property type="protein sequence ID" value="EDM99574.1"/>
    <property type="molecule type" value="Genomic_DNA"/>
</dbReference>
<dbReference type="Proteomes" id="UP000003639">
    <property type="component" value="Unassembled WGS sequence"/>
</dbReference>
<sequence>MNGGAVHKRAAPPKETSILLVLIRFVEPGAFAVTIRVADPEPVAAHLNDTPAVPAKAFPAHLFAFDLRVVDPAEYKEISKFLPRQIVFERGAAAAA</sequence>
<gene>
    <name evidence="1" type="ORF">BACCAP_02631</name>
</gene>
<accession>A6NWN8</accession>
<reference evidence="1 2" key="2">
    <citation type="submission" date="2007-06" db="EMBL/GenBank/DDBJ databases">
        <title>Draft genome sequence of Pseudoflavonifractor capillosus ATCC 29799.</title>
        <authorList>
            <person name="Sudarsanam P."/>
            <person name="Ley R."/>
            <person name="Guruge J."/>
            <person name="Turnbaugh P.J."/>
            <person name="Mahowald M."/>
            <person name="Liep D."/>
            <person name="Gordon J."/>
        </authorList>
    </citation>
    <scope>NUCLEOTIDE SEQUENCE [LARGE SCALE GENOMIC DNA]</scope>
    <source>
        <strain evidence="1 2">ATCC 29799</strain>
    </source>
</reference>
<comment type="caution">
    <text evidence="1">The sequence shown here is derived from an EMBL/GenBank/DDBJ whole genome shotgun (WGS) entry which is preliminary data.</text>
</comment>
<reference evidence="1 2" key="1">
    <citation type="submission" date="2007-04" db="EMBL/GenBank/DDBJ databases">
        <authorList>
            <person name="Fulton L."/>
            <person name="Clifton S."/>
            <person name="Fulton B."/>
            <person name="Xu J."/>
            <person name="Minx P."/>
            <person name="Pepin K.H."/>
            <person name="Johnson M."/>
            <person name="Thiruvilangam P."/>
            <person name="Bhonagiri V."/>
            <person name="Nash W.E."/>
            <person name="Mardis E.R."/>
            <person name="Wilson R.K."/>
        </authorList>
    </citation>
    <scope>NUCLEOTIDE SEQUENCE [LARGE SCALE GENOMIC DNA]</scope>
    <source>
        <strain evidence="1 2">ATCC 29799</strain>
    </source>
</reference>
<name>A6NWN8_9FIRM</name>
<evidence type="ECO:0000313" key="1">
    <source>
        <dbReference type="EMBL" id="EDM99574.1"/>
    </source>
</evidence>